<dbReference type="CDD" id="cd09872">
    <property type="entry name" value="PIN_Sll0205-like"/>
    <property type="match status" value="1"/>
</dbReference>
<sequence>MRLLLDTHVAVWSVALPSRLPQQIRRKIERAQGSTFVSAVSLWEISIKAGLGRNNAFPFNAETALMQFQLAGFAILDVTAAHAVSVGAVAIYHGDPFDRLILAQALSEPMSLVTHDAALSRYSDTVITW</sequence>
<proteinExistence type="predicted"/>
<dbReference type="PANTHER" id="PTHR36173:SF2">
    <property type="entry name" value="RIBONUCLEASE VAPC16"/>
    <property type="match status" value="1"/>
</dbReference>
<dbReference type="InterPro" id="IPR002716">
    <property type="entry name" value="PIN_dom"/>
</dbReference>
<protein>
    <submittedName>
        <fullName evidence="2">Type II toxin-antitoxin system VapC family toxin</fullName>
    </submittedName>
</protein>
<dbReference type="PANTHER" id="PTHR36173">
    <property type="entry name" value="RIBONUCLEASE VAPC16-RELATED"/>
    <property type="match status" value="1"/>
</dbReference>
<dbReference type="Proteomes" id="UP000474802">
    <property type="component" value="Unassembled WGS sequence"/>
</dbReference>
<dbReference type="InterPro" id="IPR052919">
    <property type="entry name" value="TA_system_RNase"/>
</dbReference>
<dbReference type="Gene3D" id="3.40.50.1010">
    <property type="entry name" value="5'-nuclease"/>
    <property type="match status" value="1"/>
</dbReference>
<gene>
    <name evidence="2" type="ORF">G5575_07320</name>
</gene>
<reference evidence="2 3" key="1">
    <citation type="submission" date="2020-02" db="EMBL/GenBank/DDBJ databases">
        <authorList>
            <person name="Khan S.A."/>
            <person name="Jeon C.O."/>
            <person name="Chun B.H."/>
        </authorList>
    </citation>
    <scope>NUCLEOTIDE SEQUENCE [LARGE SCALE GENOMIC DNA]</scope>
    <source>
        <strain evidence="2 3">H239</strain>
    </source>
</reference>
<dbReference type="Pfam" id="PF01850">
    <property type="entry name" value="PIN"/>
    <property type="match status" value="1"/>
</dbReference>
<dbReference type="InterPro" id="IPR029060">
    <property type="entry name" value="PIN-like_dom_sf"/>
</dbReference>
<organism evidence="2 3">
    <name type="scientific">Devosia aurantiaca</name>
    <dbReference type="NCBI Taxonomy" id="2714858"/>
    <lineage>
        <taxon>Bacteria</taxon>
        <taxon>Pseudomonadati</taxon>
        <taxon>Pseudomonadota</taxon>
        <taxon>Alphaproteobacteria</taxon>
        <taxon>Hyphomicrobiales</taxon>
        <taxon>Devosiaceae</taxon>
        <taxon>Devosia</taxon>
    </lineage>
</organism>
<comment type="caution">
    <text evidence="2">The sequence shown here is derived from an EMBL/GenBank/DDBJ whole genome shotgun (WGS) entry which is preliminary data.</text>
</comment>
<feature type="domain" description="PIN" evidence="1">
    <location>
        <begin position="4"/>
        <end position="122"/>
    </location>
</feature>
<dbReference type="InterPro" id="IPR041705">
    <property type="entry name" value="PIN_Sll0205"/>
</dbReference>
<evidence type="ECO:0000259" key="1">
    <source>
        <dbReference type="Pfam" id="PF01850"/>
    </source>
</evidence>
<name>A0A6M1SLS3_9HYPH</name>
<evidence type="ECO:0000313" key="2">
    <source>
        <dbReference type="EMBL" id="NGP17496.1"/>
    </source>
</evidence>
<reference evidence="2 3" key="2">
    <citation type="submission" date="2020-03" db="EMBL/GenBank/DDBJ databases">
        <title>Devosia chinhatensis sp. nov., isolated from a hexachlorocyclohexane (HCH) dump site in India.</title>
        <authorList>
            <person name="Kumar M."/>
            <person name="Lal R."/>
        </authorList>
    </citation>
    <scope>NUCLEOTIDE SEQUENCE [LARGE SCALE GENOMIC DNA]</scope>
    <source>
        <strain evidence="2 3">H239</strain>
    </source>
</reference>
<keyword evidence="3" id="KW-1185">Reference proteome</keyword>
<dbReference type="EMBL" id="JAALFG010000001">
    <property type="protein sequence ID" value="NGP17496.1"/>
    <property type="molecule type" value="Genomic_DNA"/>
</dbReference>
<dbReference type="SUPFAM" id="SSF88723">
    <property type="entry name" value="PIN domain-like"/>
    <property type="match status" value="1"/>
</dbReference>
<dbReference type="RefSeq" id="WP_164533671.1">
    <property type="nucleotide sequence ID" value="NZ_JAALFG010000001.1"/>
</dbReference>
<evidence type="ECO:0000313" key="3">
    <source>
        <dbReference type="Proteomes" id="UP000474802"/>
    </source>
</evidence>
<accession>A0A6M1SLS3</accession>
<dbReference type="AlphaFoldDB" id="A0A6M1SLS3"/>